<keyword evidence="5 6" id="KW-0472">Membrane</keyword>
<keyword evidence="3 6" id="KW-0812">Transmembrane</keyword>
<feature type="transmembrane region" description="Helical" evidence="6">
    <location>
        <begin position="216"/>
        <end position="239"/>
    </location>
</feature>
<reference evidence="8" key="1">
    <citation type="journal article" date="2014" name="Int. J. Syst. Evol. Microbiol.">
        <title>Complete genome sequence of Corynebacterium casei LMG S-19264T (=DSM 44701T), isolated from a smear-ripened cheese.</title>
        <authorList>
            <consortium name="US DOE Joint Genome Institute (JGI-PGF)"/>
            <person name="Walter F."/>
            <person name="Albersmeier A."/>
            <person name="Kalinowski J."/>
            <person name="Ruckert C."/>
        </authorList>
    </citation>
    <scope>NUCLEOTIDE SEQUENCE</scope>
    <source>
        <strain evidence="8">JCM 14719</strain>
    </source>
</reference>
<protein>
    <submittedName>
        <fullName evidence="8">Transporter</fullName>
    </submittedName>
</protein>
<comment type="subcellular location">
    <subcellularLocation>
        <location evidence="1">Endomembrane system</location>
        <topology evidence="1">Multi-pass membrane protein</topology>
    </subcellularLocation>
</comment>
<dbReference type="InterPro" id="IPR037185">
    <property type="entry name" value="EmrE-like"/>
</dbReference>
<feature type="transmembrane region" description="Helical" evidence="6">
    <location>
        <begin position="71"/>
        <end position="91"/>
    </location>
</feature>
<accession>A0A8J3F9P3</accession>
<dbReference type="InterPro" id="IPR000620">
    <property type="entry name" value="EamA_dom"/>
</dbReference>
<dbReference type="GO" id="GO:0016020">
    <property type="term" value="C:membrane"/>
    <property type="evidence" value="ECO:0007669"/>
    <property type="project" value="UniProtKB-SubCell"/>
</dbReference>
<dbReference type="EMBL" id="BMOF01000014">
    <property type="protein sequence ID" value="GGJ97725.1"/>
    <property type="molecule type" value="Genomic_DNA"/>
</dbReference>
<gene>
    <name evidence="8" type="ORF">GCM10007043_09510</name>
</gene>
<keyword evidence="9" id="KW-1185">Reference proteome</keyword>
<comment type="similarity">
    <text evidence="2">Belongs to the EamA transporter family.</text>
</comment>
<evidence type="ECO:0000256" key="4">
    <source>
        <dbReference type="ARBA" id="ARBA00022989"/>
    </source>
</evidence>
<evidence type="ECO:0000313" key="8">
    <source>
        <dbReference type="EMBL" id="GGJ97725.1"/>
    </source>
</evidence>
<reference evidence="8" key="2">
    <citation type="submission" date="2020-09" db="EMBL/GenBank/DDBJ databases">
        <authorList>
            <person name="Sun Q."/>
            <person name="Ohkuma M."/>
        </authorList>
    </citation>
    <scope>NUCLEOTIDE SEQUENCE</scope>
    <source>
        <strain evidence="8">JCM 14719</strain>
    </source>
</reference>
<evidence type="ECO:0000256" key="6">
    <source>
        <dbReference type="SAM" id="Phobius"/>
    </source>
</evidence>
<dbReference type="Proteomes" id="UP000637720">
    <property type="component" value="Unassembled WGS sequence"/>
</dbReference>
<comment type="caution">
    <text evidence="8">The sequence shown here is derived from an EMBL/GenBank/DDBJ whole genome shotgun (WGS) entry which is preliminary data.</text>
</comment>
<feature type="transmembrane region" description="Helical" evidence="6">
    <location>
        <begin position="276"/>
        <end position="293"/>
    </location>
</feature>
<evidence type="ECO:0000313" key="9">
    <source>
        <dbReference type="Proteomes" id="UP000637720"/>
    </source>
</evidence>
<sequence>MATFRLPPSLLLSLATLFWAGNFAFGKVLVATLPPITLSLVRWSLSFLVLLPFAWRDVRDALPLLRQHAKPLLTMAVTGVAGFNALTYVALQSTTAINAALMNTAAPIVVLALSRVLLGERVKPVQLVGIVLSCAGVLWILVGGDLHRLRTLTFHLGDVLMLVAITAWGLYSVLMKKHGHLLPQRASFLVTIAMACALLFPLAATERAEWDAFLTLSPMALALLIYVGTFPSVIAFLLWNRAVMIIGPSRASIYLNLIVLFAAILGALVLGERVTLAHVVGGILVMGGVYLATAPTPFRWSRRPTQFETPEVRSSFVAGDGKTVTRPAKRNPNK</sequence>
<feature type="transmembrane region" description="Helical" evidence="6">
    <location>
        <begin position="97"/>
        <end position="118"/>
    </location>
</feature>
<evidence type="ECO:0000259" key="7">
    <source>
        <dbReference type="Pfam" id="PF00892"/>
    </source>
</evidence>
<dbReference type="PANTHER" id="PTHR32322">
    <property type="entry name" value="INNER MEMBRANE TRANSPORTER"/>
    <property type="match status" value="1"/>
</dbReference>
<feature type="transmembrane region" description="Helical" evidence="6">
    <location>
        <begin position="125"/>
        <end position="142"/>
    </location>
</feature>
<dbReference type="Gene3D" id="1.10.3730.20">
    <property type="match status" value="1"/>
</dbReference>
<evidence type="ECO:0000256" key="5">
    <source>
        <dbReference type="ARBA" id="ARBA00023136"/>
    </source>
</evidence>
<proteinExistence type="inferred from homology"/>
<keyword evidence="4 6" id="KW-1133">Transmembrane helix</keyword>
<dbReference type="PANTHER" id="PTHR32322:SF2">
    <property type="entry name" value="EAMA DOMAIN-CONTAINING PROTEIN"/>
    <property type="match status" value="1"/>
</dbReference>
<feature type="transmembrane region" description="Helical" evidence="6">
    <location>
        <begin position="36"/>
        <end position="55"/>
    </location>
</feature>
<dbReference type="AlphaFoldDB" id="A0A8J3F9P3"/>
<dbReference type="InterPro" id="IPR050638">
    <property type="entry name" value="AA-Vitamin_Transporters"/>
</dbReference>
<feature type="domain" description="EamA" evidence="7">
    <location>
        <begin position="156"/>
        <end position="292"/>
    </location>
</feature>
<dbReference type="SUPFAM" id="SSF103481">
    <property type="entry name" value="Multidrug resistance efflux transporter EmrE"/>
    <property type="match status" value="2"/>
</dbReference>
<feature type="transmembrane region" description="Helical" evidence="6">
    <location>
        <begin position="186"/>
        <end position="204"/>
    </location>
</feature>
<organism evidence="8 9">
    <name type="scientific">Calditerricola satsumensis</name>
    <dbReference type="NCBI Taxonomy" id="373054"/>
    <lineage>
        <taxon>Bacteria</taxon>
        <taxon>Bacillati</taxon>
        <taxon>Bacillota</taxon>
        <taxon>Bacilli</taxon>
        <taxon>Bacillales</taxon>
        <taxon>Bacillaceae</taxon>
        <taxon>Calditerricola</taxon>
    </lineage>
</organism>
<feature type="domain" description="EamA" evidence="7">
    <location>
        <begin position="10"/>
        <end position="141"/>
    </location>
</feature>
<evidence type="ECO:0000256" key="2">
    <source>
        <dbReference type="ARBA" id="ARBA00007362"/>
    </source>
</evidence>
<evidence type="ECO:0000256" key="3">
    <source>
        <dbReference type="ARBA" id="ARBA00022692"/>
    </source>
</evidence>
<feature type="transmembrane region" description="Helical" evidence="6">
    <location>
        <begin position="251"/>
        <end position="270"/>
    </location>
</feature>
<evidence type="ECO:0000256" key="1">
    <source>
        <dbReference type="ARBA" id="ARBA00004127"/>
    </source>
</evidence>
<name>A0A8J3F9P3_9BACI</name>
<feature type="transmembrane region" description="Helical" evidence="6">
    <location>
        <begin position="154"/>
        <end position="174"/>
    </location>
</feature>
<dbReference type="RefSeq" id="WP_188816932.1">
    <property type="nucleotide sequence ID" value="NZ_BMOF01000014.1"/>
</dbReference>
<dbReference type="Pfam" id="PF00892">
    <property type="entry name" value="EamA"/>
    <property type="match status" value="2"/>
</dbReference>